<evidence type="ECO:0000313" key="3">
    <source>
        <dbReference type="Proteomes" id="UP000054558"/>
    </source>
</evidence>
<dbReference type="EMBL" id="DF237651">
    <property type="protein sequence ID" value="GAQ90922.1"/>
    <property type="molecule type" value="Genomic_DNA"/>
</dbReference>
<gene>
    <name evidence="2" type="ORF">KFL_007020090</name>
</gene>
<evidence type="ECO:0000256" key="1">
    <source>
        <dbReference type="SAM" id="Coils"/>
    </source>
</evidence>
<feature type="coiled-coil region" evidence="1">
    <location>
        <begin position="187"/>
        <end position="242"/>
    </location>
</feature>
<keyword evidence="1" id="KW-0175">Coiled coil</keyword>
<dbReference type="Proteomes" id="UP000054558">
    <property type="component" value="Unassembled WGS sequence"/>
</dbReference>
<accession>A0A1Y1ILB0</accession>
<protein>
    <recommendedName>
        <fullName evidence="4">OTU domain-containing protein</fullName>
    </recommendedName>
</protein>
<sequence length="265" mass="29621">MVARRRHAPVSLVAGYEVMDVPRDGDCFFSAVIASAHLSIDVPHLRKKAHEIALNAGLDEELQLAVQFGKVELTKLRNNGHYVGLRKLETEDPSLLKDITNSEVKPLKVKQDSLEALVADAKAFAAEVGVEQPLVKEDPMETLVTDTKETNWELKSSLVQDWASAGTKEALLPYRLADGLVSFGVDAALLIAQKASMEKRMTALEAEVKEQKVIAANCRRRAERVEEESVVLRQKLEAFEARARKDAYHHQRLAEEVARYRSQRV</sequence>
<reference evidence="2 3" key="1">
    <citation type="journal article" date="2014" name="Nat. Commun.">
        <title>Klebsormidium flaccidum genome reveals primary factors for plant terrestrial adaptation.</title>
        <authorList>
            <person name="Hori K."/>
            <person name="Maruyama F."/>
            <person name="Fujisawa T."/>
            <person name="Togashi T."/>
            <person name="Yamamoto N."/>
            <person name="Seo M."/>
            <person name="Sato S."/>
            <person name="Yamada T."/>
            <person name="Mori H."/>
            <person name="Tajima N."/>
            <person name="Moriyama T."/>
            <person name="Ikeuchi M."/>
            <person name="Watanabe M."/>
            <person name="Wada H."/>
            <person name="Kobayashi K."/>
            <person name="Saito M."/>
            <person name="Masuda T."/>
            <person name="Sasaki-Sekimoto Y."/>
            <person name="Mashiguchi K."/>
            <person name="Awai K."/>
            <person name="Shimojima M."/>
            <person name="Masuda S."/>
            <person name="Iwai M."/>
            <person name="Nobusawa T."/>
            <person name="Narise T."/>
            <person name="Kondo S."/>
            <person name="Saito H."/>
            <person name="Sato R."/>
            <person name="Murakawa M."/>
            <person name="Ihara Y."/>
            <person name="Oshima-Yamada Y."/>
            <person name="Ohtaka K."/>
            <person name="Satoh M."/>
            <person name="Sonobe K."/>
            <person name="Ishii M."/>
            <person name="Ohtani R."/>
            <person name="Kanamori-Sato M."/>
            <person name="Honoki R."/>
            <person name="Miyazaki D."/>
            <person name="Mochizuki H."/>
            <person name="Umetsu J."/>
            <person name="Higashi K."/>
            <person name="Shibata D."/>
            <person name="Kamiya Y."/>
            <person name="Sato N."/>
            <person name="Nakamura Y."/>
            <person name="Tabata S."/>
            <person name="Ida S."/>
            <person name="Kurokawa K."/>
            <person name="Ohta H."/>
        </authorList>
    </citation>
    <scope>NUCLEOTIDE SEQUENCE [LARGE SCALE GENOMIC DNA]</scope>
    <source>
        <strain evidence="2 3">NIES-2285</strain>
    </source>
</reference>
<evidence type="ECO:0000313" key="2">
    <source>
        <dbReference type="EMBL" id="GAQ90922.1"/>
    </source>
</evidence>
<dbReference type="AlphaFoldDB" id="A0A1Y1ILB0"/>
<keyword evidence="3" id="KW-1185">Reference proteome</keyword>
<evidence type="ECO:0008006" key="4">
    <source>
        <dbReference type="Google" id="ProtNLM"/>
    </source>
</evidence>
<name>A0A1Y1ILB0_KLENI</name>
<organism evidence="2 3">
    <name type="scientific">Klebsormidium nitens</name>
    <name type="common">Green alga</name>
    <name type="synonym">Ulothrix nitens</name>
    <dbReference type="NCBI Taxonomy" id="105231"/>
    <lineage>
        <taxon>Eukaryota</taxon>
        <taxon>Viridiplantae</taxon>
        <taxon>Streptophyta</taxon>
        <taxon>Klebsormidiophyceae</taxon>
        <taxon>Klebsormidiales</taxon>
        <taxon>Klebsormidiaceae</taxon>
        <taxon>Klebsormidium</taxon>
    </lineage>
</organism>
<proteinExistence type="predicted"/>